<dbReference type="RefSeq" id="WP_143017196.1">
    <property type="nucleotide sequence ID" value="NZ_FNFO01000003.1"/>
</dbReference>
<proteinExistence type="predicted"/>
<evidence type="ECO:0000313" key="1">
    <source>
        <dbReference type="EMBL" id="SDK70441.1"/>
    </source>
</evidence>
<dbReference type="Proteomes" id="UP000198510">
    <property type="component" value="Unassembled WGS sequence"/>
</dbReference>
<sequence length="84" mass="10134">MQSLYLKCIYEDGLVYCKIDPIDDAEDDYVFRGIELALENGTWEKDTFELTEDELDEMYDDGFHEVERKEYEEVLEEYKTKKSR</sequence>
<evidence type="ECO:0000313" key="2">
    <source>
        <dbReference type="Proteomes" id="UP000198510"/>
    </source>
</evidence>
<keyword evidence="2" id="KW-1185">Reference proteome</keyword>
<gene>
    <name evidence="1" type="ORF">SAMN05421823_103333</name>
</gene>
<dbReference type="OrthoDB" id="10011523at2"/>
<organism evidence="1 2">
    <name type="scientific">Catalinimonas alkaloidigena</name>
    <dbReference type="NCBI Taxonomy" id="1075417"/>
    <lineage>
        <taxon>Bacteria</taxon>
        <taxon>Pseudomonadati</taxon>
        <taxon>Bacteroidota</taxon>
        <taxon>Cytophagia</taxon>
        <taxon>Cytophagales</taxon>
        <taxon>Catalimonadaceae</taxon>
        <taxon>Catalinimonas</taxon>
    </lineage>
</organism>
<dbReference type="AlphaFoldDB" id="A0A1G9E2U2"/>
<reference evidence="1 2" key="1">
    <citation type="submission" date="2016-10" db="EMBL/GenBank/DDBJ databases">
        <authorList>
            <person name="de Groot N.N."/>
        </authorList>
    </citation>
    <scope>NUCLEOTIDE SEQUENCE [LARGE SCALE GENOMIC DNA]</scope>
    <source>
        <strain evidence="1 2">DSM 25186</strain>
    </source>
</reference>
<name>A0A1G9E2U2_9BACT</name>
<dbReference type="EMBL" id="FNFO01000003">
    <property type="protein sequence ID" value="SDK70441.1"/>
    <property type="molecule type" value="Genomic_DNA"/>
</dbReference>
<accession>A0A1G9E2U2</accession>
<protein>
    <submittedName>
        <fullName evidence="1">Uncharacterized protein</fullName>
    </submittedName>
</protein>